<comment type="caution">
    <text evidence="1">The sequence shown here is derived from an EMBL/GenBank/DDBJ whole genome shotgun (WGS) entry which is preliminary data.</text>
</comment>
<evidence type="ECO:0000313" key="1">
    <source>
        <dbReference type="EMBL" id="GBP91435.1"/>
    </source>
</evidence>
<sequence>MEIEWICILLDCNAGWFRITRFSIKRLRGTAGLVYDQLNFVFSSLNHLALRGRMESARRRAAGYWDVSDRPPPYLSAAGAFAFNQGRRLGRISMVGVYMLIRGSARTPPYDE</sequence>
<dbReference type="AlphaFoldDB" id="A0A4C1ZXQ0"/>
<gene>
    <name evidence="1" type="ORF">EVAR_56554_1</name>
</gene>
<evidence type="ECO:0000313" key="2">
    <source>
        <dbReference type="Proteomes" id="UP000299102"/>
    </source>
</evidence>
<name>A0A4C1ZXQ0_EUMVA</name>
<protein>
    <submittedName>
        <fullName evidence="1">Uncharacterized protein</fullName>
    </submittedName>
</protein>
<organism evidence="1 2">
    <name type="scientific">Eumeta variegata</name>
    <name type="common">Bagworm moth</name>
    <name type="synonym">Eumeta japonica</name>
    <dbReference type="NCBI Taxonomy" id="151549"/>
    <lineage>
        <taxon>Eukaryota</taxon>
        <taxon>Metazoa</taxon>
        <taxon>Ecdysozoa</taxon>
        <taxon>Arthropoda</taxon>
        <taxon>Hexapoda</taxon>
        <taxon>Insecta</taxon>
        <taxon>Pterygota</taxon>
        <taxon>Neoptera</taxon>
        <taxon>Endopterygota</taxon>
        <taxon>Lepidoptera</taxon>
        <taxon>Glossata</taxon>
        <taxon>Ditrysia</taxon>
        <taxon>Tineoidea</taxon>
        <taxon>Psychidae</taxon>
        <taxon>Oiketicinae</taxon>
        <taxon>Eumeta</taxon>
    </lineage>
</organism>
<proteinExistence type="predicted"/>
<accession>A0A4C1ZXQ0</accession>
<dbReference type="Proteomes" id="UP000299102">
    <property type="component" value="Unassembled WGS sequence"/>
</dbReference>
<reference evidence="1 2" key="1">
    <citation type="journal article" date="2019" name="Commun. Biol.">
        <title>The bagworm genome reveals a unique fibroin gene that provides high tensile strength.</title>
        <authorList>
            <person name="Kono N."/>
            <person name="Nakamura H."/>
            <person name="Ohtoshi R."/>
            <person name="Tomita M."/>
            <person name="Numata K."/>
            <person name="Arakawa K."/>
        </authorList>
    </citation>
    <scope>NUCLEOTIDE SEQUENCE [LARGE SCALE GENOMIC DNA]</scope>
</reference>
<keyword evidence="2" id="KW-1185">Reference proteome</keyword>
<dbReference type="EMBL" id="BGZK01002170">
    <property type="protein sequence ID" value="GBP91435.1"/>
    <property type="molecule type" value="Genomic_DNA"/>
</dbReference>